<keyword evidence="6" id="KW-1185">Reference proteome</keyword>
<keyword evidence="1" id="KW-0805">Transcription regulation</keyword>
<evidence type="ECO:0000313" key="6">
    <source>
        <dbReference type="Proteomes" id="UP000245629"/>
    </source>
</evidence>
<dbReference type="InterPro" id="IPR036390">
    <property type="entry name" value="WH_DNA-bd_sf"/>
</dbReference>
<dbReference type="OrthoDB" id="7618373at2"/>
<evidence type="ECO:0000256" key="1">
    <source>
        <dbReference type="ARBA" id="ARBA00023015"/>
    </source>
</evidence>
<accession>A0A2S2CV40</accession>
<keyword evidence="3" id="KW-0804">Transcription</keyword>
<dbReference type="KEGG" id="azz:DEW08_20075"/>
<organism evidence="5 6">
    <name type="scientific">Azospirillum thermophilum</name>
    <dbReference type="NCBI Taxonomy" id="2202148"/>
    <lineage>
        <taxon>Bacteria</taxon>
        <taxon>Pseudomonadati</taxon>
        <taxon>Pseudomonadota</taxon>
        <taxon>Alphaproteobacteria</taxon>
        <taxon>Rhodospirillales</taxon>
        <taxon>Azospirillaceae</taxon>
        <taxon>Azospirillum</taxon>
    </lineage>
</organism>
<protein>
    <submittedName>
        <fullName evidence="5">GntR family transcriptional regulator</fullName>
    </submittedName>
</protein>
<dbReference type="Pfam" id="PF07729">
    <property type="entry name" value="FCD"/>
    <property type="match status" value="1"/>
</dbReference>
<dbReference type="Pfam" id="PF00392">
    <property type="entry name" value="GntR"/>
    <property type="match status" value="1"/>
</dbReference>
<dbReference type="SUPFAM" id="SSF48008">
    <property type="entry name" value="GntR ligand-binding domain-like"/>
    <property type="match status" value="1"/>
</dbReference>
<dbReference type="Gene3D" id="1.10.10.10">
    <property type="entry name" value="Winged helix-like DNA-binding domain superfamily/Winged helix DNA-binding domain"/>
    <property type="match status" value="1"/>
</dbReference>
<dbReference type="PANTHER" id="PTHR43537">
    <property type="entry name" value="TRANSCRIPTIONAL REGULATOR, GNTR FAMILY"/>
    <property type="match status" value="1"/>
</dbReference>
<dbReference type="RefSeq" id="WP_109330601.1">
    <property type="nucleotide sequence ID" value="NZ_CP029354.1"/>
</dbReference>
<dbReference type="PANTHER" id="PTHR43537:SF49">
    <property type="entry name" value="TRANSCRIPTIONAL REGULATORY PROTEIN"/>
    <property type="match status" value="1"/>
</dbReference>
<name>A0A2S2CV40_9PROT</name>
<proteinExistence type="predicted"/>
<dbReference type="InterPro" id="IPR011711">
    <property type="entry name" value="GntR_C"/>
</dbReference>
<dbReference type="EMBL" id="CP029354">
    <property type="protein sequence ID" value="AWK88383.1"/>
    <property type="molecule type" value="Genomic_DNA"/>
</dbReference>
<dbReference type="InterPro" id="IPR036388">
    <property type="entry name" value="WH-like_DNA-bd_sf"/>
</dbReference>
<dbReference type="PROSITE" id="PS50949">
    <property type="entry name" value="HTH_GNTR"/>
    <property type="match status" value="1"/>
</dbReference>
<evidence type="ECO:0000313" key="5">
    <source>
        <dbReference type="EMBL" id="AWK88383.1"/>
    </source>
</evidence>
<dbReference type="InterPro" id="IPR008920">
    <property type="entry name" value="TF_FadR/GntR_C"/>
</dbReference>
<dbReference type="GO" id="GO:0003700">
    <property type="term" value="F:DNA-binding transcription factor activity"/>
    <property type="evidence" value="ECO:0007669"/>
    <property type="project" value="InterPro"/>
</dbReference>
<dbReference type="SMART" id="SM00895">
    <property type="entry name" value="FCD"/>
    <property type="match status" value="1"/>
</dbReference>
<keyword evidence="2" id="KW-0238">DNA-binding</keyword>
<dbReference type="CDD" id="cd07377">
    <property type="entry name" value="WHTH_GntR"/>
    <property type="match status" value="1"/>
</dbReference>
<dbReference type="InterPro" id="IPR000524">
    <property type="entry name" value="Tscrpt_reg_HTH_GntR"/>
</dbReference>
<gene>
    <name evidence="5" type="ORF">DEW08_20075</name>
</gene>
<sequence length="231" mass="25177">MRMIKDEAGDGAPLSEAIRRTLESDIASGALPPGTHLEESALAERFGASRTPVREALRQLASARVVELRPRRGAIVPQLDVLVVLEMVEAMAELEACCARLAARRLTEQDRRAIEEAFACSGAACPGGPDDGHHGDEQFHLSIHKASHNRVLEEQASALLRRLQPYRRLQSHLSRHVELAQAEHEALRDALLSGDGDRAAALARDHAQVQGQDLGDFMVLLRSRAASEQAV</sequence>
<reference evidence="6" key="1">
    <citation type="submission" date="2018-05" db="EMBL/GenBank/DDBJ databases">
        <title>Azospirillum thermophila sp. nov., a novel isolated from hot spring.</title>
        <authorList>
            <person name="Zhao Z."/>
        </authorList>
    </citation>
    <scope>NUCLEOTIDE SEQUENCE [LARGE SCALE GENOMIC DNA]</scope>
    <source>
        <strain evidence="6">CFH 70021</strain>
    </source>
</reference>
<dbReference type="Gene3D" id="1.20.120.530">
    <property type="entry name" value="GntR ligand-binding domain-like"/>
    <property type="match status" value="1"/>
</dbReference>
<evidence type="ECO:0000259" key="4">
    <source>
        <dbReference type="PROSITE" id="PS50949"/>
    </source>
</evidence>
<dbReference type="AlphaFoldDB" id="A0A2S2CV40"/>
<dbReference type="SMART" id="SM00345">
    <property type="entry name" value="HTH_GNTR"/>
    <property type="match status" value="1"/>
</dbReference>
<evidence type="ECO:0000256" key="2">
    <source>
        <dbReference type="ARBA" id="ARBA00023125"/>
    </source>
</evidence>
<dbReference type="SUPFAM" id="SSF46785">
    <property type="entry name" value="Winged helix' DNA-binding domain"/>
    <property type="match status" value="1"/>
</dbReference>
<dbReference type="GO" id="GO:0003677">
    <property type="term" value="F:DNA binding"/>
    <property type="evidence" value="ECO:0007669"/>
    <property type="project" value="UniProtKB-KW"/>
</dbReference>
<dbReference type="Proteomes" id="UP000245629">
    <property type="component" value="Chromosome 3"/>
</dbReference>
<evidence type="ECO:0000256" key="3">
    <source>
        <dbReference type="ARBA" id="ARBA00023163"/>
    </source>
</evidence>
<feature type="domain" description="HTH gntR-type" evidence="4">
    <location>
        <begin position="12"/>
        <end position="79"/>
    </location>
</feature>